<protein>
    <submittedName>
        <fullName evidence="2">Uncharacterized protein</fullName>
    </submittedName>
</protein>
<proteinExistence type="predicted"/>
<gene>
    <name evidence="2" type="ORF">HaLaN_00386</name>
</gene>
<evidence type="ECO:0000313" key="2">
    <source>
        <dbReference type="EMBL" id="GFH05855.1"/>
    </source>
</evidence>
<keyword evidence="3" id="KW-1185">Reference proteome</keyword>
<evidence type="ECO:0000313" key="3">
    <source>
        <dbReference type="Proteomes" id="UP000485058"/>
    </source>
</evidence>
<accession>A0A699Y949</accession>
<comment type="caution">
    <text evidence="2">The sequence shown here is derived from an EMBL/GenBank/DDBJ whole genome shotgun (WGS) entry which is preliminary data.</text>
</comment>
<dbReference type="AlphaFoldDB" id="A0A699Y949"/>
<feature type="region of interest" description="Disordered" evidence="1">
    <location>
        <begin position="1"/>
        <end position="26"/>
    </location>
</feature>
<feature type="region of interest" description="Disordered" evidence="1">
    <location>
        <begin position="58"/>
        <end position="80"/>
    </location>
</feature>
<feature type="compositionally biased region" description="Polar residues" evidence="1">
    <location>
        <begin position="1"/>
        <end position="16"/>
    </location>
</feature>
<reference evidence="2 3" key="1">
    <citation type="submission" date="2020-02" db="EMBL/GenBank/DDBJ databases">
        <title>Draft genome sequence of Haematococcus lacustris strain NIES-144.</title>
        <authorList>
            <person name="Morimoto D."/>
            <person name="Nakagawa S."/>
            <person name="Yoshida T."/>
            <person name="Sawayama S."/>
        </authorList>
    </citation>
    <scope>NUCLEOTIDE SEQUENCE [LARGE SCALE GENOMIC DNA]</scope>
    <source>
        <strain evidence="2 3">NIES-144</strain>
    </source>
</reference>
<organism evidence="2 3">
    <name type="scientific">Haematococcus lacustris</name>
    <name type="common">Green alga</name>
    <name type="synonym">Haematococcus pluvialis</name>
    <dbReference type="NCBI Taxonomy" id="44745"/>
    <lineage>
        <taxon>Eukaryota</taxon>
        <taxon>Viridiplantae</taxon>
        <taxon>Chlorophyta</taxon>
        <taxon>core chlorophytes</taxon>
        <taxon>Chlorophyceae</taxon>
        <taxon>CS clade</taxon>
        <taxon>Chlamydomonadales</taxon>
        <taxon>Haematococcaceae</taxon>
        <taxon>Haematococcus</taxon>
    </lineage>
</organism>
<name>A0A699Y949_HAELA</name>
<evidence type="ECO:0000256" key="1">
    <source>
        <dbReference type="SAM" id="MobiDB-lite"/>
    </source>
</evidence>
<dbReference type="EMBL" id="BLLF01000011">
    <property type="protein sequence ID" value="GFH05855.1"/>
    <property type="molecule type" value="Genomic_DNA"/>
</dbReference>
<dbReference type="Proteomes" id="UP000485058">
    <property type="component" value="Unassembled WGS sequence"/>
</dbReference>
<sequence length="80" mass="8971">MVNRANEVQLSLQHNPANWDRAPEPRSDDASHYLLSFISQPTPAVDWKEQTVDSLLLPASSPDCVEPVDSGKQKRKHLHA</sequence>